<dbReference type="Proteomes" id="UP000193411">
    <property type="component" value="Unassembled WGS sequence"/>
</dbReference>
<name>A0A1Y2HYL3_9FUNG</name>
<evidence type="ECO:0000313" key="5">
    <source>
        <dbReference type="Proteomes" id="UP000193411"/>
    </source>
</evidence>
<dbReference type="EMBL" id="MCFL01000009">
    <property type="protein sequence ID" value="ORZ38242.1"/>
    <property type="molecule type" value="Genomic_DNA"/>
</dbReference>
<dbReference type="InterPro" id="IPR006746">
    <property type="entry name" value="26S_Psome_Rpn12"/>
</dbReference>
<evidence type="ECO:0000259" key="3">
    <source>
        <dbReference type="PROSITE" id="PS50250"/>
    </source>
</evidence>
<dbReference type="GO" id="GO:0043161">
    <property type="term" value="P:proteasome-mediated ubiquitin-dependent protein catabolic process"/>
    <property type="evidence" value="ECO:0007669"/>
    <property type="project" value="TreeGrafter"/>
</dbReference>
<dbReference type="InterPro" id="IPR033464">
    <property type="entry name" value="CSN8_PSD8_EIF3K"/>
</dbReference>
<gene>
    <name evidence="4" type="ORF">BCR44DRAFT_99565</name>
</gene>
<proteinExistence type="inferred from homology"/>
<accession>A0A1Y2HYL3</accession>
<feature type="non-terminal residue" evidence="4">
    <location>
        <position position="263"/>
    </location>
</feature>
<feature type="domain" description="PCI" evidence="3">
    <location>
        <begin position="73"/>
        <end position="249"/>
    </location>
</feature>
<comment type="similarity">
    <text evidence="1">Belongs to the proteasome subunit S14 family.</text>
</comment>
<dbReference type="OrthoDB" id="8775810at2759"/>
<evidence type="ECO:0000256" key="2">
    <source>
        <dbReference type="ARBA" id="ARBA00022942"/>
    </source>
</evidence>
<dbReference type="STRING" id="765915.A0A1Y2HYL3"/>
<feature type="non-terminal residue" evidence="4">
    <location>
        <position position="1"/>
    </location>
</feature>
<dbReference type="PROSITE" id="PS50250">
    <property type="entry name" value="PCI"/>
    <property type="match status" value="1"/>
</dbReference>
<dbReference type="Pfam" id="PF10075">
    <property type="entry name" value="CSN8_PSD8_EIF3K"/>
    <property type="match status" value="1"/>
</dbReference>
<dbReference type="FunFam" id="1.25.40.990:FF:000001">
    <property type="entry name" value="26S proteasome non-ATPase regulatory subunit"/>
    <property type="match status" value="1"/>
</dbReference>
<dbReference type="PANTHER" id="PTHR12387">
    <property type="entry name" value="26S PROTEASOME NON-ATPASE REGULATORY SUBUNIT 8"/>
    <property type="match status" value="1"/>
</dbReference>
<dbReference type="GO" id="GO:0005634">
    <property type="term" value="C:nucleus"/>
    <property type="evidence" value="ECO:0007669"/>
    <property type="project" value="TreeGrafter"/>
</dbReference>
<dbReference type="GO" id="GO:0005829">
    <property type="term" value="C:cytosol"/>
    <property type="evidence" value="ECO:0007669"/>
    <property type="project" value="TreeGrafter"/>
</dbReference>
<keyword evidence="2" id="KW-0647">Proteasome</keyword>
<reference evidence="4 5" key="1">
    <citation type="submission" date="2016-07" db="EMBL/GenBank/DDBJ databases">
        <title>Pervasive Adenine N6-methylation of Active Genes in Fungi.</title>
        <authorList>
            <consortium name="DOE Joint Genome Institute"/>
            <person name="Mondo S.J."/>
            <person name="Dannebaum R.O."/>
            <person name="Kuo R.C."/>
            <person name="Labutti K."/>
            <person name="Haridas S."/>
            <person name="Kuo A."/>
            <person name="Salamov A."/>
            <person name="Ahrendt S.R."/>
            <person name="Lipzen A."/>
            <person name="Sullivan W."/>
            <person name="Andreopoulos W.B."/>
            <person name="Clum A."/>
            <person name="Lindquist E."/>
            <person name="Daum C."/>
            <person name="Ramamoorthy G.K."/>
            <person name="Gryganskyi A."/>
            <person name="Culley D."/>
            <person name="Magnuson J.K."/>
            <person name="James T.Y."/>
            <person name="O'Malley M.A."/>
            <person name="Stajich J.E."/>
            <person name="Spatafora J.W."/>
            <person name="Visel A."/>
            <person name="Grigoriev I.V."/>
        </authorList>
    </citation>
    <scope>NUCLEOTIDE SEQUENCE [LARGE SCALE GENOMIC DNA]</scope>
    <source>
        <strain evidence="4 5">PL171</strain>
    </source>
</reference>
<comment type="caution">
    <text evidence="4">The sequence shown here is derived from an EMBL/GenBank/DDBJ whole genome shotgun (WGS) entry which is preliminary data.</text>
</comment>
<dbReference type="InterPro" id="IPR000717">
    <property type="entry name" value="PCI_dom"/>
</dbReference>
<dbReference type="PANTHER" id="PTHR12387:SF0">
    <property type="entry name" value="26S PROTEASOME NON-ATPASE REGULATORY SUBUNIT 8"/>
    <property type="match status" value="1"/>
</dbReference>
<dbReference type="GO" id="GO:0008541">
    <property type="term" value="C:proteasome regulatory particle, lid subcomplex"/>
    <property type="evidence" value="ECO:0007669"/>
    <property type="project" value="TreeGrafter"/>
</dbReference>
<organism evidence="4 5">
    <name type="scientific">Catenaria anguillulae PL171</name>
    <dbReference type="NCBI Taxonomy" id="765915"/>
    <lineage>
        <taxon>Eukaryota</taxon>
        <taxon>Fungi</taxon>
        <taxon>Fungi incertae sedis</taxon>
        <taxon>Blastocladiomycota</taxon>
        <taxon>Blastocladiomycetes</taxon>
        <taxon>Blastocladiales</taxon>
        <taxon>Catenariaceae</taxon>
        <taxon>Catenaria</taxon>
    </lineage>
</organism>
<sequence>QLYTQLKQDFFSKSPNLANCATLLAKAKLALAQSRSFLVVLPKDIPSAQQEMILARDILEIGALHAIHSHDIPSFERYYAQLSTYYIDYASALPASPRHLMLNGLYLLSLLAQNRIAEFHASLELIPIEHHTNNPYIRHAVLLEQALMEGAYNRVWHAREDVPAGECVYFVDLLMGTIRNEIAACAERSFDHLKLSDVGVLLMFASGGGADQQVREFCASRGWTVGKDGLVRFAAGELVDTALEAELVMKDVLGYAKELERIV</sequence>
<evidence type="ECO:0000313" key="4">
    <source>
        <dbReference type="EMBL" id="ORZ38242.1"/>
    </source>
</evidence>
<evidence type="ECO:0000256" key="1">
    <source>
        <dbReference type="ARBA" id="ARBA00009627"/>
    </source>
</evidence>
<dbReference type="Gene3D" id="1.25.40.990">
    <property type="match status" value="1"/>
</dbReference>
<keyword evidence="5" id="KW-1185">Reference proteome</keyword>
<protein>
    <submittedName>
        <fullName evidence="4">SAC3/GANP/Nin1/mts3/eIF-3 p25 family-domain-containing protein</fullName>
    </submittedName>
</protein>
<dbReference type="AlphaFoldDB" id="A0A1Y2HYL3"/>